<keyword evidence="1" id="KW-0378">Hydrolase</keyword>
<dbReference type="InterPro" id="IPR026037">
    <property type="entry name" value="PgpA"/>
</dbReference>
<dbReference type="Proteomes" id="UP000295554">
    <property type="component" value="Unassembled WGS sequence"/>
</dbReference>
<dbReference type="RefSeq" id="WP_133213864.1">
    <property type="nucleotide sequence ID" value="NZ_SMSE01000003.1"/>
</dbReference>
<feature type="transmembrane region" description="Helical" evidence="2">
    <location>
        <begin position="88"/>
        <end position="112"/>
    </location>
</feature>
<evidence type="ECO:0000313" key="5">
    <source>
        <dbReference type="Proteomes" id="UP000295554"/>
    </source>
</evidence>
<keyword evidence="1" id="KW-0479">Metal-binding</keyword>
<keyword evidence="1" id="KW-1003">Cell membrane</keyword>
<dbReference type="GO" id="GO:0006655">
    <property type="term" value="P:phosphatidylglycerol biosynthetic process"/>
    <property type="evidence" value="ECO:0007669"/>
    <property type="project" value="UniProtKB-UniPathway"/>
</dbReference>
<keyword evidence="1" id="KW-0442">Lipid degradation</keyword>
<comment type="pathway">
    <text evidence="1">Phospholipid metabolism; phosphatidylglycerol biosynthesis; phosphatidylglycerol from CDP-diacylglycerol: step 2/2.</text>
</comment>
<dbReference type="PIRSF" id="PIRSF006162">
    <property type="entry name" value="PgpA"/>
    <property type="match status" value="1"/>
</dbReference>
<dbReference type="PANTHER" id="PTHR36305:SF1">
    <property type="entry name" value="PHOSPHATIDYLGLYCEROPHOSPHATASE A"/>
    <property type="match status" value="1"/>
</dbReference>
<dbReference type="UniPathway" id="UPA00084">
    <property type="reaction ID" value="UER00504"/>
</dbReference>
<accession>A0A4R5LQS4</accession>
<dbReference type="InterPro" id="IPR036681">
    <property type="entry name" value="PgpA-like_sf"/>
</dbReference>
<comment type="catalytic activity">
    <reaction evidence="1">
        <text>a 1,2-diacyl-sn-glycero-3-phospho-(1'-sn-glycero-3'-phosphate) + H2O = a 1,2-diacyl-sn-glycero-3-phospho-(1'-sn-glycerol) + phosphate</text>
        <dbReference type="Rhea" id="RHEA:33751"/>
        <dbReference type="ChEBI" id="CHEBI:15377"/>
        <dbReference type="ChEBI" id="CHEBI:43474"/>
        <dbReference type="ChEBI" id="CHEBI:60110"/>
        <dbReference type="ChEBI" id="CHEBI:64716"/>
        <dbReference type="EC" id="3.1.3.27"/>
    </reaction>
</comment>
<feature type="transmembrane region" description="Helical" evidence="2">
    <location>
        <begin position="132"/>
        <end position="158"/>
    </location>
</feature>
<keyword evidence="1" id="KW-0595">Phospholipid degradation</keyword>
<dbReference type="OrthoDB" id="9804091at2"/>
<dbReference type="SUPFAM" id="SSF101307">
    <property type="entry name" value="YutG-like"/>
    <property type="match status" value="1"/>
</dbReference>
<comment type="subcellular location">
    <subcellularLocation>
        <location evidence="1">Cell inner membrane</location>
        <topology evidence="1">Multi-pass membrane protein</topology>
    </subcellularLocation>
</comment>
<dbReference type="InterPro" id="IPR007686">
    <property type="entry name" value="YutG/PgpA"/>
</dbReference>
<dbReference type="GO" id="GO:0008962">
    <property type="term" value="F:phosphatidylglycerophosphatase activity"/>
    <property type="evidence" value="ECO:0007669"/>
    <property type="project" value="UniProtKB-EC"/>
</dbReference>
<keyword evidence="1" id="KW-1208">Phospholipid metabolism</keyword>
<dbReference type="EC" id="3.1.3.27" evidence="1"/>
<feature type="domain" description="YutG/PgpA" evidence="3">
    <location>
        <begin position="17"/>
        <end position="154"/>
    </location>
</feature>
<keyword evidence="2" id="KW-1133">Transmembrane helix</keyword>
<dbReference type="GO" id="GO:0009395">
    <property type="term" value="P:phospholipid catabolic process"/>
    <property type="evidence" value="ECO:0007669"/>
    <property type="project" value="UniProtKB-KW"/>
</dbReference>
<dbReference type="AlphaFoldDB" id="A0A4R5LQS4"/>
<evidence type="ECO:0000256" key="1">
    <source>
        <dbReference type="PIRNR" id="PIRNR006162"/>
    </source>
</evidence>
<dbReference type="PANTHER" id="PTHR36305">
    <property type="entry name" value="PHOSPHATIDYLGLYCEROPHOSPHATASE A"/>
    <property type="match status" value="1"/>
</dbReference>
<name>A0A4R5LQS4_9GAMM</name>
<keyword evidence="1 2" id="KW-0472">Membrane</keyword>
<evidence type="ECO:0000313" key="4">
    <source>
        <dbReference type="EMBL" id="TDG12766.1"/>
    </source>
</evidence>
<dbReference type="GO" id="GO:0005886">
    <property type="term" value="C:plasma membrane"/>
    <property type="evidence" value="ECO:0007669"/>
    <property type="project" value="UniProtKB-SubCell"/>
</dbReference>
<keyword evidence="1" id="KW-0443">Lipid metabolism</keyword>
<comment type="function">
    <text evidence="1">Lipid phosphatase which dephosphorylates phosphatidylglycerophosphate (PGP) to phosphatidylglycerol (PG).</text>
</comment>
<keyword evidence="5" id="KW-1185">Reference proteome</keyword>
<feature type="transmembrane region" description="Helical" evidence="2">
    <location>
        <begin position="50"/>
        <end position="68"/>
    </location>
</feature>
<dbReference type="EMBL" id="SMSE01000003">
    <property type="protein sequence ID" value="TDG12766.1"/>
    <property type="molecule type" value="Genomic_DNA"/>
</dbReference>
<evidence type="ECO:0000256" key="2">
    <source>
        <dbReference type="SAM" id="Phobius"/>
    </source>
</evidence>
<comment type="caution">
    <text evidence="4">The sequence shown here is derived from an EMBL/GenBank/DDBJ whole genome shotgun (WGS) entry which is preliminary data.</text>
</comment>
<proteinExistence type="predicted"/>
<gene>
    <name evidence="4" type="ORF">E2F43_14470</name>
</gene>
<keyword evidence="1" id="KW-0997">Cell inner membrane</keyword>
<evidence type="ECO:0000259" key="3">
    <source>
        <dbReference type="Pfam" id="PF04608"/>
    </source>
</evidence>
<keyword evidence="1" id="KW-0460">Magnesium</keyword>
<reference evidence="4 5" key="1">
    <citation type="submission" date="2019-03" db="EMBL/GenBank/DDBJ databases">
        <title>Seongchinamella monodicae gen. nov., sp. nov., a novel member of the Gammaproteobacteria isolated from a tidal mudflat of beach.</title>
        <authorList>
            <person name="Yang H.G."/>
            <person name="Kang J.W."/>
            <person name="Lee S.D."/>
        </authorList>
    </citation>
    <scope>NUCLEOTIDE SEQUENCE [LARGE SCALE GENOMIC DNA]</scope>
    <source>
        <strain evidence="4 5">GH4-78</strain>
    </source>
</reference>
<protein>
    <recommendedName>
        <fullName evidence="1">Phosphatidylglycerophosphatase A</fullName>
        <ecNumber evidence="1">3.1.3.27</ecNumber>
    </recommendedName>
    <alternativeName>
        <fullName evidence="1">Phosphatidylglycerolphosphate phosphatase A</fullName>
    </alternativeName>
</protein>
<sequence>MTATAQPTPFRSPVQFLAFGFGSGLSPKAPGTAGTLAAIPLYWLLSHLDLGVYTLVVLVTFAAGIWICGEASKQLGVHDHGGIVWDEFVGFFITLWALPNSWPWILAGFVLFRLFDIAKPWPIGPLDKQVHGGLGIMIDDVVAGLMACACLHVALWLLT</sequence>
<comment type="cofactor">
    <cofactor evidence="1">
        <name>Mg(2+)</name>
        <dbReference type="ChEBI" id="CHEBI:18420"/>
    </cofactor>
</comment>
<dbReference type="GO" id="GO:0046872">
    <property type="term" value="F:metal ion binding"/>
    <property type="evidence" value="ECO:0007669"/>
    <property type="project" value="UniProtKB-KW"/>
</dbReference>
<organism evidence="4 5">
    <name type="scientific">Seongchinamella unica</name>
    <dbReference type="NCBI Taxonomy" id="2547392"/>
    <lineage>
        <taxon>Bacteria</taxon>
        <taxon>Pseudomonadati</taxon>
        <taxon>Pseudomonadota</taxon>
        <taxon>Gammaproteobacteria</taxon>
        <taxon>Cellvibrionales</taxon>
        <taxon>Halieaceae</taxon>
        <taxon>Seongchinamella</taxon>
    </lineage>
</organism>
<keyword evidence="1 2" id="KW-0812">Transmembrane</keyword>
<dbReference type="CDD" id="cd06971">
    <property type="entry name" value="PgpA"/>
    <property type="match status" value="1"/>
</dbReference>
<dbReference type="Pfam" id="PF04608">
    <property type="entry name" value="PgpA"/>
    <property type="match status" value="1"/>
</dbReference>